<name>R6TK68_9BACT</name>
<organism evidence="1 2">
    <name type="scientific">Candidatus Colimorpha enterica</name>
    <dbReference type="NCBI Taxonomy" id="3083063"/>
    <lineage>
        <taxon>Bacteria</taxon>
        <taxon>Pseudomonadati</taxon>
        <taxon>Bacteroidota</taxon>
        <taxon>Bacteroidia</taxon>
        <taxon>Bacteroidales</taxon>
        <taxon>Candidatus Colimorpha</taxon>
    </lineage>
</organism>
<comment type="caution">
    <text evidence="1">The sequence shown here is derived from an EMBL/GenBank/DDBJ whole genome shotgun (WGS) entry which is preliminary data.</text>
</comment>
<dbReference type="Proteomes" id="UP000017938">
    <property type="component" value="Unassembled WGS sequence"/>
</dbReference>
<evidence type="ECO:0000313" key="1">
    <source>
        <dbReference type="EMBL" id="CDC72645.1"/>
    </source>
</evidence>
<proteinExistence type="predicted"/>
<reference evidence="1" key="1">
    <citation type="submission" date="2012-11" db="EMBL/GenBank/DDBJ databases">
        <title>Dependencies among metagenomic species, viruses, plasmids and units of genetic variation.</title>
        <authorList>
            <person name="Nielsen H.B."/>
            <person name="Almeida M."/>
            <person name="Juncker A.S."/>
            <person name="Rasmussen S."/>
            <person name="Li J."/>
            <person name="Sunagawa S."/>
            <person name="Plichta D."/>
            <person name="Gautier L."/>
            <person name="Le Chatelier E."/>
            <person name="Peletier E."/>
            <person name="Bonde I."/>
            <person name="Nielsen T."/>
            <person name="Manichanh C."/>
            <person name="Arumugam M."/>
            <person name="Batto J."/>
            <person name="Santos M.B.Q.D."/>
            <person name="Blom N."/>
            <person name="Borruel N."/>
            <person name="Burgdorf K.S."/>
            <person name="Boumezbeur F."/>
            <person name="Casellas F."/>
            <person name="Dore J."/>
            <person name="Guarner F."/>
            <person name="Hansen T."/>
            <person name="Hildebrand F."/>
            <person name="Kaas R.S."/>
            <person name="Kennedy S."/>
            <person name="Kristiansen K."/>
            <person name="Kultima J.R."/>
            <person name="Leonard P."/>
            <person name="Levenez F."/>
            <person name="Lund O."/>
            <person name="Moumen B."/>
            <person name="Le Paslier D."/>
            <person name="Pons N."/>
            <person name="Pedersen O."/>
            <person name="Prifti E."/>
            <person name="Qin J."/>
            <person name="Raes J."/>
            <person name="Tap J."/>
            <person name="Tims S."/>
            <person name="Ussery D.W."/>
            <person name="Yamada T."/>
            <person name="MetaHit consortium"/>
            <person name="Renault P."/>
            <person name="Sicheritz-Ponten T."/>
            <person name="Bork P."/>
            <person name="Wang J."/>
            <person name="Brunak S."/>
            <person name="Ehrlich S.D."/>
        </authorList>
    </citation>
    <scope>NUCLEOTIDE SEQUENCE [LARGE SCALE GENOMIC DNA]</scope>
</reference>
<sequence>MTGHEPDEIFALYLTDILKQIGKRVVVVQSPAVGIDILTEKSYLPAAVINKPAHLGKDLLASAAPLASSDVRNDAVCAEIVATVHYADPCSETALASDGQSLRDNGHGGLIGIKRAFSGLYRLCKILRQFFRGSGSEKKIDVRVAVLYIVQPVLLRHHTAADADDKLRICRLYVLYLSGQRQCLKLRVLSHGAGIENDKSGIFGRVREFISHDDRHSGKSFAVRLVLLTAEGLYVYPRFMSVLCLICKAVFKHKPSRGCVQYIFSHFRLLTTGRPVPTFYHYIIPHFCHGVNCNVPNFSGAFHCRRATAAIIPCLTKKRSGYAPGSGFSAVLRRILRFCVFRIPVRRYFCDGIFHFRVLLLLLVVS</sequence>
<evidence type="ECO:0000313" key="2">
    <source>
        <dbReference type="Proteomes" id="UP000017938"/>
    </source>
</evidence>
<protein>
    <submittedName>
        <fullName evidence="1">Uncharacterized protein</fullName>
    </submittedName>
</protein>
<dbReference type="AlphaFoldDB" id="R6TK68"/>
<dbReference type="EMBL" id="CBFW010000118">
    <property type="protein sequence ID" value="CDC72645.1"/>
    <property type="molecule type" value="Genomic_DNA"/>
</dbReference>
<accession>R6TK68</accession>
<gene>
    <name evidence="1" type="ORF">BN580_01049</name>
</gene>